<accession>S8C3U6</accession>
<dbReference type="InterPro" id="IPR025066">
    <property type="entry name" value="CCDC174-like"/>
</dbReference>
<keyword evidence="4" id="KW-1185">Reference proteome</keyword>
<dbReference type="PANTHER" id="PTHR15885">
    <property type="entry name" value="COILED-COIL DOMAIN-CONTAINING PROTEIN 174"/>
    <property type="match status" value="1"/>
</dbReference>
<gene>
    <name evidence="3" type="ORF">M569_15719</name>
</gene>
<dbReference type="OrthoDB" id="333551at2759"/>
<dbReference type="EMBL" id="AUSU01008641">
    <property type="protein sequence ID" value="EPS59091.1"/>
    <property type="molecule type" value="Genomic_DNA"/>
</dbReference>
<dbReference type="PANTHER" id="PTHR15885:SF1">
    <property type="entry name" value="COILED-COIL DOMAIN-CONTAINING PROTEIN 174"/>
    <property type="match status" value="1"/>
</dbReference>
<feature type="compositionally biased region" description="Polar residues" evidence="2">
    <location>
        <begin position="62"/>
        <end position="71"/>
    </location>
</feature>
<sequence>DKLEMKAVKDGSASYAALEKKAELYEKLMRGEVSDEEDEEKYSVDFFRKGVEQNIPWPPQRPETTTSQAHESNAEDADSVPFMDAKAPGLGHASSSVDRNHHKQFVMEVHEEAKQAREKVSEIKHRRQEQAAARREKLMKAYLRMQLEKKNKA</sequence>
<evidence type="ECO:0000313" key="4">
    <source>
        <dbReference type="Proteomes" id="UP000015453"/>
    </source>
</evidence>
<reference evidence="3 4" key="1">
    <citation type="journal article" date="2013" name="BMC Genomics">
        <title>The miniature genome of a carnivorous plant Genlisea aurea contains a low number of genes and short non-coding sequences.</title>
        <authorList>
            <person name="Leushkin E.V."/>
            <person name="Sutormin R.A."/>
            <person name="Nabieva E.R."/>
            <person name="Penin A.A."/>
            <person name="Kondrashov A.S."/>
            <person name="Logacheva M.D."/>
        </authorList>
    </citation>
    <scope>NUCLEOTIDE SEQUENCE [LARGE SCALE GENOMIC DNA]</scope>
</reference>
<dbReference type="Proteomes" id="UP000015453">
    <property type="component" value="Unassembled WGS sequence"/>
</dbReference>
<dbReference type="AlphaFoldDB" id="S8C3U6"/>
<organism evidence="3 4">
    <name type="scientific">Genlisea aurea</name>
    <dbReference type="NCBI Taxonomy" id="192259"/>
    <lineage>
        <taxon>Eukaryota</taxon>
        <taxon>Viridiplantae</taxon>
        <taxon>Streptophyta</taxon>
        <taxon>Embryophyta</taxon>
        <taxon>Tracheophyta</taxon>
        <taxon>Spermatophyta</taxon>
        <taxon>Magnoliopsida</taxon>
        <taxon>eudicotyledons</taxon>
        <taxon>Gunneridae</taxon>
        <taxon>Pentapetalae</taxon>
        <taxon>asterids</taxon>
        <taxon>lamiids</taxon>
        <taxon>Lamiales</taxon>
        <taxon>Lentibulariaceae</taxon>
        <taxon>Genlisea</taxon>
    </lineage>
</organism>
<evidence type="ECO:0000256" key="1">
    <source>
        <dbReference type="ARBA" id="ARBA00023054"/>
    </source>
</evidence>
<feature type="region of interest" description="Disordered" evidence="2">
    <location>
        <begin position="53"/>
        <end position="97"/>
    </location>
</feature>
<comment type="caution">
    <text evidence="3">The sequence shown here is derived from an EMBL/GenBank/DDBJ whole genome shotgun (WGS) entry which is preliminary data.</text>
</comment>
<keyword evidence="1" id="KW-0175">Coiled coil</keyword>
<dbReference type="GO" id="GO:0005634">
    <property type="term" value="C:nucleus"/>
    <property type="evidence" value="ECO:0007669"/>
    <property type="project" value="TreeGrafter"/>
</dbReference>
<protein>
    <submittedName>
        <fullName evidence="3">Uncharacterized protein</fullName>
    </submittedName>
</protein>
<feature type="non-terminal residue" evidence="3">
    <location>
        <position position="1"/>
    </location>
</feature>
<name>S8C3U6_9LAMI</name>
<feature type="region of interest" description="Disordered" evidence="2">
    <location>
        <begin position="112"/>
        <end position="134"/>
    </location>
</feature>
<evidence type="ECO:0000256" key="2">
    <source>
        <dbReference type="SAM" id="MobiDB-lite"/>
    </source>
</evidence>
<evidence type="ECO:0000313" key="3">
    <source>
        <dbReference type="EMBL" id="EPS59091.1"/>
    </source>
</evidence>
<feature type="non-terminal residue" evidence="3">
    <location>
        <position position="153"/>
    </location>
</feature>
<proteinExistence type="predicted"/>